<gene>
    <name evidence="2" type="ORF">E2562_008295</name>
</gene>
<proteinExistence type="predicted"/>
<protein>
    <submittedName>
        <fullName evidence="2">Uncharacterized protein</fullName>
    </submittedName>
</protein>
<sequence>MWPPGFHFTPAIIGRVEMMPLTLWLGRGLFTAFRFPRKKRPENELLVRTSCTGARHDRSTATTAASTGSEEQNTYGDRIAGEIVVAPPHMRTCRHSGTDAHLPPTRRVDRRRSLTRAAPPDREAVVVADTDARSRRRERSKCPADASNVQ</sequence>
<dbReference type="EMBL" id="SPHZ02000006">
    <property type="protein sequence ID" value="KAF0911420.1"/>
    <property type="molecule type" value="Genomic_DNA"/>
</dbReference>
<organism evidence="2 3">
    <name type="scientific">Oryza meyeriana var. granulata</name>
    <dbReference type="NCBI Taxonomy" id="110450"/>
    <lineage>
        <taxon>Eukaryota</taxon>
        <taxon>Viridiplantae</taxon>
        <taxon>Streptophyta</taxon>
        <taxon>Embryophyta</taxon>
        <taxon>Tracheophyta</taxon>
        <taxon>Spermatophyta</taxon>
        <taxon>Magnoliopsida</taxon>
        <taxon>Liliopsida</taxon>
        <taxon>Poales</taxon>
        <taxon>Poaceae</taxon>
        <taxon>BOP clade</taxon>
        <taxon>Oryzoideae</taxon>
        <taxon>Oryzeae</taxon>
        <taxon>Oryzinae</taxon>
        <taxon>Oryza</taxon>
        <taxon>Oryza meyeriana</taxon>
    </lineage>
</organism>
<evidence type="ECO:0000256" key="1">
    <source>
        <dbReference type="SAM" id="MobiDB-lite"/>
    </source>
</evidence>
<keyword evidence="3" id="KW-1185">Reference proteome</keyword>
<comment type="caution">
    <text evidence="2">The sequence shown here is derived from an EMBL/GenBank/DDBJ whole genome shotgun (WGS) entry which is preliminary data.</text>
</comment>
<feature type="region of interest" description="Disordered" evidence="1">
    <location>
        <begin position="49"/>
        <end position="77"/>
    </location>
</feature>
<dbReference type="AlphaFoldDB" id="A0A6G1DG45"/>
<accession>A0A6G1DG45</accession>
<evidence type="ECO:0000313" key="3">
    <source>
        <dbReference type="Proteomes" id="UP000479710"/>
    </source>
</evidence>
<feature type="compositionally biased region" description="Low complexity" evidence="1">
    <location>
        <begin position="60"/>
        <end position="69"/>
    </location>
</feature>
<reference evidence="2 3" key="1">
    <citation type="submission" date="2019-11" db="EMBL/GenBank/DDBJ databases">
        <title>Whole genome sequence of Oryza granulata.</title>
        <authorList>
            <person name="Li W."/>
        </authorList>
    </citation>
    <scope>NUCLEOTIDE SEQUENCE [LARGE SCALE GENOMIC DNA]</scope>
    <source>
        <strain evidence="3">cv. Menghai</strain>
        <tissue evidence="2">Leaf</tissue>
    </source>
</reference>
<evidence type="ECO:0000313" key="2">
    <source>
        <dbReference type="EMBL" id="KAF0911420.1"/>
    </source>
</evidence>
<dbReference type="Proteomes" id="UP000479710">
    <property type="component" value="Unassembled WGS sequence"/>
</dbReference>
<name>A0A6G1DG45_9ORYZ</name>
<feature type="region of interest" description="Disordered" evidence="1">
    <location>
        <begin position="91"/>
        <end position="150"/>
    </location>
</feature>